<dbReference type="Pfam" id="PF20736">
    <property type="entry name" value="Glyco_hydro127M"/>
    <property type="match status" value="1"/>
</dbReference>
<dbReference type="Proteomes" id="UP000199572">
    <property type="component" value="Unassembled WGS sequence"/>
</dbReference>
<feature type="domain" description="Non-reducing end beta-L-arabinofuranosidase-like GH127 middle" evidence="4">
    <location>
        <begin position="437"/>
        <end position="532"/>
    </location>
</feature>
<dbReference type="InterPro" id="IPR008928">
    <property type="entry name" value="6-hairpin_glycosidase_sf"/>
</dbReference>
<name>A0A1H9MM83_9SPHI</name>
<dbReference type="InterPro" id="IPR032275">
    <property type="entry name" value="DUF4986"/>
</dbReference>
<dbReference type="GO" id="GO:0005975">
    <property type="term" value="P:carbohydrate metabolic process"/>
    <property type="evidence" value="ECO:0007669"/>
    <property type="project" value="InterPro"/>
</dbReference>
<gene>
    <name evidence="5" type="ORF">SAMN04488023_10646</name>
</gene>
<evidence type="ECO:0000259" key="4">
    <source>
        <dbReference type="Pfam" id="PF20736"/>
    </source>
</evidence>
<reference evidence="5 6" key="1">
    <citation type="submission" date="2016-10" db="EMBL/GenBank/DDBJ databases">
        <authorList>
            <person name="de Groot N.N."/>
        </authorList>
    </citation>
    <scope>NUCLEOTIDE SEQUENCE [LARGE SCALE GENOMIC DNA]</scope>
    <source>
        <strain evidence="5 6">DSM 18610</strain>
    </source>
</reference>
<proteinExistence type="predicted"/>
<evidence type="ECO:0000259" key="2">
    <source>
        <dbReference type="Pfam" id="PF16375"/>
    </source>
</evidence>
<dbReference type="Pfam" id="PF07944">
    <property type="entry name" value="Beta-AFase-like_GH127_cat"/>
    <property type="match status" value="1"/>
</dbReference>
<dbReference type="InterPro" id="IPR049046">
    <property type="entry name" value="Beta-AFase-like_GH127_middle"/>
</dbReference>
<dbReference type="PANTHER" id="PTHR31151:SF0">
    <property type="entry name" value="PROLINE-TRNA LIGASE (DUF1680)"/>
    <property type="match status" value="1"/>
</dbReference>
<evidence type="ECO:0000259" key="3">
    <source>
        <dbReference type="Pfam" id="PF20620"/>
    </source>
</evidence>
<dbReference type="STRING" id="390241.SAMN04488023_10646"/>
<accession>A0A1H9MM83</accession>
<keyword evidence="6" id="KW-1185">Reference proteome</keyword>
<protein>
    <submittedName>
        <fullName evidence="5">Uncharacterized protein</fullName>
    </submittedName>
</protein>
<organism evidence="5 6">
    <name type="scientific">Pedobacter rhizosphaerae</name>
    <dbReference type="NCBI Taxonomy" id="390241"/>
    <lineage>
        <taxon>Bacteria</taxon>
        <taxon>Pseudomonadati</taxon>
        <taxon>Bacteroidota</taxon>
        <taxon>Sphingobacteriia</taxon>
        <taxon>Sphingobacteriales</taxon>
        <taxon>Sphingobacteriaceae</taxon>
        <taxon>Pedobacter</taxon>
    </lineage>
</organism>
<dbReference type="Pfam" id="PF20620">
    <property type="entry name" value="DUF6805"/>
    <property type="match status" value="1"/>
</dbReference>
<evidence type="ECO:0000313" key="6">
    <source>
        <dbReference type="Proteomes" id="UP000199572"/>
    </source>
</evidence>
<dbReference type="SUPFAM" id="SSF48208">
    <property type="entry name" value="Six-hairpin glycosidases"/>
    <property type="match status" value="1"/>
</dbReference>
<evidence type="ECO:0000313" key="5">
    <source>
        <dbReference type="EMBL" id="SER24792.1"/>
    </source>
</evidence>
<evidence type="ECO:0000259" key="1">
    <source>
        <dbReference type="Pfam" id="PF07944"/>
    </source>
</evidence>
<feature type="domain" description="Non-reducing end beta-L-arabinofuranosidase-like GH127 catalytic" evidence="1">
    <location>
        <begin position="47"/>
        <end position="426"/>
    </location>
</feature>
<dbReference type="Pfam" id="PF16375">
    <property type="entry name" value="DUF4986"/>
    <property type="match status" value="1"/>
</dbReference>
<dbReference type="InterPro" id="IPR046544">
    <property type="entry name" value="GH146_SB_dom"/>
</dbReference>
<feature type="domain" description="DUF4986" evidence="2">
    <location>
        <begin position="560"/>
        <end position="643"/>
    </location>
</feature>
<dbReference type="AlphaFoldDB" id="A0A1H9MM83"/>
<dbReference type="InterPro" id="IPR012878">
    <property type="entry name" value="Beta-AFase-like_GH127_cat"/>
</dbReference>
<sequence>METLVLYRMKMSVYKKICLLLTLGLIFNQPDEASAQEQAKLLFQPQQVKLLPGVFKEAEQTDLKYILALDADRLLAPYLKEAGLKTNASNYPNWESTGLHGHMAGHYLSALSLMYASTGDKRVGDKIQYVLTRLKSCQDANKNGYLGGVPGGAAMWTHVANGNIKAGSFDLNKKWVPLYNIHKIYGGLRDAWLYTDNTLAKAMLIDFSNWFVWLTAKLTDEQIQKMLISEHGGLNEVFADVYAITKDKRMLKLAYQFSDQRILNPLVKQKDKLNGLHANTQIPKVIGFERIAMLNHDKDYQQAAHFFWQTVVGNRTTAIGGNSVREHFNPSDDFSTMISSVEGPETCNSYNMLKLTKLLYEAEGAASYLDYYERTLYNHILSSQNPHGGFVYFTPMRPNHYRVYSQAQTSFWCCVGSGIENHAKYNELIYAHKDNALFVNLFIPSTLDWKEKGIKVTQTTQFPESEETSLLINAKKPVQLALHIRKPNWVAADGFKVLVNNQLIAASQSADGYIKINRLWKNGDQVKVLLPMHLELAQMPDKSAYYAVLKGPIVLAAKTGNDDLAGLYADDSRMGHIAKGKQYDLQDAPVLIGDANTISKQITQINGKQSAYSMAAFIYPKSKSTLELIPFYKIHDSRYMIYWPVATEKGLEELKGRLAADEDEKLKVAANTVDVVFPGEQQPEVDHQFKSDQSNSGTFKNKHWRSSNTWFSYELNNKENLAKAVQITYYGKETGRSFKILVNGKVVAEVKLTTDLGDVFYSRTYPIAKELLESGKTINIRFEADKNSETASIYEVRLLK</sequence>
<dbReference type="EMBL" id="FOGG01000006">
    <property type="protein sequence ID" value="SER24792.1"/>
    <property type="molecule type" value="Genomic_DNA"/>
</dbReference>
<feature type="domain" description="Glycoside hydrolase GH146 substrate-binding" evidence="3">
    <location>
        <begin position="668"/>
        <end position="799"/>
    </location>
</feature>
<dbReference type="PANTHER" id="PTHR31151">
    <property type="entry name" value="PROLINE-TRNA LIGASE (DUF1680)"/>
    <property type="match status" value="1"/>
</dbReference>